<evidence type="ECO:0000313" key="2">
    <source>
        <dbReference type="EMBL" id="KAJ8914818.1"/>
    </source>
</evidence>
<dbReference type="AlphaFoldDB" id="A0AAV8VKP2"/>
<gene>
    <name evidence="2" type="ORF">NQ315_014564</name>
</gene>
<feature type="compositionally biased region" description="Polar residues" evidence="1">
    <location>
        <begin position="67"/>
        <end position="81"/>
    </location>
</feature>
<feature type="compositionally biased region" description="Polar residues" evidence="1">
    <location>
        <begin position="1"/>
        <end position="10"/>
    </location>
</feature>
<protein>
    <submittedName>
        <fullName evidence="2">Uncharacterized protein</fullName>
    </submittedName>
</protein>
<accession>A0AAV8VKP2</accession>
<comment type="caution">
    <text evidence="2">The sequence shown here is derived from an EMBL/GenBank/DDBJ whole genome shotgun (WGS) entry which is preliminary data.</text>
</comment>
<feature type="region of interest" description="Disordered" evidence="1">
    <location>
        <begin position="1"/>
        <end position="89"/>
    </location>
</feature>
<reference evidence="2 3" key="1">
    <citation type="journal article" date="2023" name="Insect Mol. Biol.">
        <title>Genome sequencing provides insights into the evolution of gene families encoding plant cell wall-degrading enzymes in longhorned beetles.</title>
        <authorList>
            <person name="Shin N.R."/>
            <person name="Okamura Y."/>
            <person name="Kirsch R."/>
            <person name="Pauchet Y."/>
        </authorList>
    </citation>
    <scope>NUCLEOTIDE SEQUENCE [LARGE SCALE GENOMIC DNA]</scope>
    <source>
        <strain evidence="2">EAD_L_NR</strain>
    </source>
</reference>
<evidence type="ECO:0000313" key="3">
    <source>
        <dbReference type="Proteomes" id="UP001159042"/>
    </source>
</evidence>
<name>A0AAV8VKP2_9CUCU</name>
<dbReference type="EMBL" id="JANEYG010000063">
    <property type="protein sequence ID" value="KAJ8914818.1"/>
    <property type="molecule type" value="Genomic_DNA"/>
</dbReference>
<feature type="compositionally biased region" description="Basic and acidic residues" evidence="1">
    <location>
        <begin position="52"/>
        <end position="62"/>
    </location>
</feature>
<proteinExistence type="predicted"/>
<sequence length="187" mass="22391">MHQHHLNPQEQWIPIEDRSQQNPFSNKSSRERESRRRYQQNFNDRPLHKRSFREDDTKDRKCIQRKNGLQDSGYTQSQPHQSETEKRESRYEQLHITLTRLGNTEKSRIAQHGWEEQHQMHWDQAKIIVKEQGWKKRIPKEAAFMAITPNCINKYAFSSNKDLWMPIIRKHLKRSAGGNTHTPSNPT</sequence>
<organism evidence="2 3">
    <name type="scientific">Exocentrus adspersus</name>
    <dbReference type="NCBI Taxonomy" id="1586481"/>
    <lineage>
        <taxon>Eukaryota</taxon>
        <taxon>Metazoa</taxon>
        <taxon>Ecdysozoa</taxon>
        <taxon>Arthropoda</taxon>
        <taxon>Hexapoda</taxon>
        <taxon>Insecta</taxon>
        <taxon>Pterygota</taxon>
        <taxon>Neoptera</taxon>
        <taxon>Endopterygota</taxon>
        <taxon>Coleoptera</taxon>
        <taxon>Polyphaga</taxon>
        <taxon>Cucujiformia</taxon>
        <taxon>Chrysomeloidea</taxon>
        <taxon>Cerambycidae</taxon>
        <taxon>Lamiinae</taxon>
        <taxon>Acanthocinini</taxon>
        <taxon>Exocentrus</taxon>
    </lineage>
</organism>
<dbReference type="Proteomes" id="UP001159042">
    <property type="component" value="Unassembled WGS sequence"/>
</dbReference>
<keyword evidence="3" id="KW-1185">Reference proteome</keyword>
<evidence type="ECO:0000256" key="1">
    <source>
        <dbReference type="SAM" id="MobiDB-lite"/>
    </source>
</evidence>